<evidence type="ECO:0000256" key="3">
    <source>
        <dbReference type="ARBA" id="ARBA00002728"/>
    </source>
</evidence>
<evidence type="ECO:0000256" key="10">
    <source>
        <dbReference type="ARBA" id="ARBA00022597"/>
    </source>
</evidence>
<feature type="binding site" evidence="20">
    <location>
        <position position="459"/>
    </location>
    <ligand>
        <name>Mg(2+)</name>
        <dbReference type="ChEBI" id="CHEBI:18420"/>
    </ligand>
</feature>
<dbReference type="GO" id="GO:0046872">
    <property type="term" value="F:metal ion binding"/>
    <property type="evidence" value="ECO:0007669"/>
    <property type="project" value="UniProtKB-KW"/>
</dbReference>
<dbReference type="Pfam" id="PF05524">
    <property type="entry name" value="PEP-utilisers_N"/>
    <property type="match status" value="1"/>
</dbReference>
<evidence type="ECO:0000256" key="17">
    <source>
        <dbReference type="PIRNR" id="PIRNR000732"/>
    </source>
</evidence>
<dbReference type="RefSeq" id="WP_092056739.1">
    <property type="nucleotide sequence ID" value="NZ_FOQD01000024.1"/>
</dbReference>
<name>A0A1I3SJF2_9PLAN</name>
<feature type="domain" description="Phosphotransferase system enzyme I N-terminal" evidence="23">
    <location>
        <begin position="5"/>
        <end position="128"/>
    </location>
</feature>
<dbReference type="InterPro" id="IPR036637">
    <property type="entry name" value="Phosphohistidine_dom_sf"/>
</dbReference>
<dbReference type="Proteomes" id="UP000199518">
    <property type="component" value="Unassembled WGS sequence"/>
</dbReference>
<evidence type="ECO:0000256" key="11">
    <source>
        <dbReference type="ARBA" id="ARBA00022679"/>
    </source>
</evidence>
<evidence type="ECO:0000256" key="13">
    <source>
        <dbReference type="ARBA" id="ARBA00022723"/>
    </source>
</evidence>
<dbReference type="InterPro" id="IPR008279">
    <property type="entry name" value="PEP-util_enz_mobile_dom"/>
</dbReference>
<dbReference type="InterPro" id="IPR000121">
    <property type="entry name" value="PEP_util_C"/>
</dbReference>
<dbReference type="Pfam" id="PF00391">
    <property type="entry name" value="PEP-utilizers"/>
    <property type="match status" value="1"/>
</dbReference>
<feature type="binding site" evidence="19">
    <location>
        <position position="298"/>
    </location>
    <ligand>
        <name>phosphoenolpyruvate</name>
        <dbReference type="ChEBI" id="CHEBI:58702"/>
    </ligand>
</feature>
<dbReference type="InterPro" id="IPR006318">
    <property type="entry name" value="PTS_EI-like"/>
</dbReference>
<keyword evidence="15 17" id="KW-0460">Magnesium</keyword>
<dbReference type="PANTHER" id="PTHR46244:SF3">
    <property type="entry name" value="PHOSPHOENOLPYRUVATE-PROTEIN PHOSPHOTRANSFERASE"/>
    <property type="match status" value="1"/>
</dbReference>
<evidence type="ECO:0000256" key="7">
    <source>
        <dbReference type="ARBA" id="ARBA00016544"/>
    </source>
</evidence>
<sequence>MHVKNGIAVSPGIAIGPAFVLGVEDFRVPQNYVSVAAADSEITRLRCALDNVAAEISANEALAAQHLGKEYAAIFGAHLQFVRDPKLVAEMEQRIRTLHHSPEFAATQVLRRFARELQHLGNQYLAERATDIFDLERSLLRHLLGEQREELSHLTTSVIVLAHNLTPSETANLNRKFVRGFVTEVGGSTSHTAILAGALEIPAIVGVGSFLTDIAGGDLIIVDGDQGKIIINPDDQTIALYQAAQARSRTNTASLQARTDVPAETRDGTRIAVYGNIEFPDEAEHCRTRGADGIGLYRTEFLYLGATRERSEEDHFEAYSKVIRNFPNQPVVIRTLDLGADKVPGALQEVFRDITNPELGLRSIRVSLEYLGLFRTQLRAILRAATEGDVRIMFPLISSLAELRQAKMVLADVLEDLEEQGIPFRRDVPVGMMVEVPSVALLAEEFAREVDFFSVGTNDLIQYVLAADRSDPSVAKYYNAADPAILLLLRRIFAAGAKVGIPVSVCGQMASDPKFVPLLIGMGLRQLSVTPQSIPTIKEMIRNMTLAEAEDIANRASSMELARDVEFFLRGELRRFLPDGQA</sequence>
<feature type="binding site" evidence="20">
    <location>
        <position position="435"/>
    </location>
    <ligand>
        <name>Mg(2+)</name>
        <dbReference type="ChEBI" id="CHEBI:18420"/>
    </ligand>
</feature>
<keyword evidence="14 17" id="KW-0418">Kinase</keyword>
<reference evidence="25" key="1">
    <citation type="submission" date="2016-10" db="EMBL/GenBank/DDBJ databases">
        <authorList>
            <person name="Varghese N."/>
            <person name="Submissions S."/>
        </authorList>
    </citation>
    <scope>NUCLEOTIDE SEQUENCE [LARGE SCALE GENOMIC DNA]</scope>
    <source>
        <strain evidence="25">DSM 26348</strain>
    </source>
</reference>
<comment type="similarity">
    <text evidence="5 17">Belongs to the PEP-utilizing enzyme family.</text>
</comment>
<evidence type="ECO:0000256" key="14">
    <source>
        <dbReference type="ARBA" id="ARBA00022777"/>
    </source>
</evidence>
<proteinExistence type="inferred from homology"/>
<dbReference type="SUPFAM" id="SSF51621">
    <property type="entry name" value="Phosphoenolpyruvate/pyruvate domain"/>
    <property type="match status" value="1"/>
</dbReference>
<dbReference type="GO" id="GO:0008965">
    <property type="term" value="F:phosphoenolpyruvate-protein phosphotransferase activity"/>
    <property type="evidence" value="ECO:0007669"/>
    <property type="project" value="UniProtKB-EC"/>
</dbReference>
<dbReference type="NCBIfam" id="TIGR01417">
    <property type="entry name" value="PTS_I_fam"/>
    <property type="match status" value="1"/>
</dbReference>
<dbReference type="PANTHER" id="PTHR46244">
    <property type="entry name" value="PHOSPHOENOLPYRUVATE-PROTEIN PHOSPHOTRANSFERASE"/>
    <property type="match status" value="1"/>
</dbReference>
<evidence type="ECO:0000256" key="15">
    <source>
        <dbReference type="ARBA" id="ARBA00022842"/>
    </source>
</evidence>
<keyword evidence="13 17" id="KW-0479">Metal-binding</keyword>
<keyword evidence="12 17" id="KW-0598">Phosphotransferase system</keyword>
<comment type="cofactor">
    <cofactor evidence="2 17 20">
        <name>Mg(2+)</name>
        <dbReference type="ChEBI" id="CHEBI:18420"/>
    </cofactor>
</comment>
<comment type="catalytic activity">
    <reaction evidence="1 17">
        <text>L-histidyl-[protein] + phosphoenolpyruvate = N(pros)-phospho-L-histidyl-[protein] + pyruvate</text>
        <dbReference type="Rhea" id="RHEA:23880"/>
        <dbReference type="Rhea" id="RHEA-COMP:9745"/>
        <dbReference type="Rhea" id="RHEA-COMP:9746"/>
        <dbReference type="ChEBI" id="CHEBI:15361"/>
        <dbReference type="ChEBI" id="CHEBI:29979"/>
        <dbReference type="ChEBI" id="CHEBI:58702"/>
        <dbReference type="ChEBI" id="CHEBI:64837"/>
        <dbReference type="EC" id="2.7.3.9"/>
    </reaction>
</comment>
<evidence type="ECO:0000256" key="8">
    <source>
        <dbReference type="ARBA" id="ARBA00022448"/>
    </source>
</evidence>
<feature type="active site" description="Proton donor" evidence="18">
    <location>
        <position position="506"/>
    </location>
</feature>
<evidence type="ECO:0000256" key="2">
    <source>
        <dbReference type="ARBA" id="ARBA00001946"/>
    </source>
</evidence>
<feature type="domain" description="PEP-utilising enzyme mobile" evidence="21">
    <location>
        <begin position="157"/>
        <end position="227"/>
    </location>
</feature>
<dbReference type="InterPro" id="IPR036618">
    <property type="entry name" value="PtsI_HPr-bd_sf"/>
</dbReference>
<evidence type="ECO:0000313" key="24">
    <source>
        <dbReference type="EMBL" id="SFJ57849.1"/>
    </source>
</evidence>
<dbReference type="SUPFAM" id="SSF52009">
    <property type="entry name" value="Phosphohistidine domain"/>
    <property type="match status" value="1"/>
</dbReference>
<keyword evidence="10 17" id="KW-0762">Sugar transport</keyword>
<comment type="subcellular location">
    <subcellularLocation>
        <location evidence="4 17">Cytoplasm</location>
    </subcellularLocation>
</comment>
<dbReference type="PRINTS" id="PR01736">
    <property type="entry name" value="PHPHTRNFRASE"/>
</dbReference>
<evidence type="ECO:0000256" key="4">
    <source>
        <dbReference type="ARBA" id="ARBA00004496"/>
    </source>
</evidence>
<keyword evidence="8 17" id="KW-0813">Transport</keyword>
<evidence type="ECO:0000259" key="22">
    <source>
        <dbReference type="Pfam" id="PF02896"/>
    </source>
</evidence>
<dbReference type="AlphaFoldDB" id="A0A1I3SJF2"/>
<dbReference type="STRING" id="1576369.SAMN05421753_12426"/>
<dbReference type="InterPro" id="IPR015813">
    <property type="entry name" value="Pyrv/PenolPyrv_kinase-like_dom"/>
</dbReference>
<keyword evidence="25" id="KW-1185">Reference proteome</keyword>
<dbReference type="GO" id="GO:0009401">
    <property type="term" value="P:phosphoenolpyruvate-dependent sugar phosphotransferase system"/>
    <property type="evidence" value="ECO:0007669"/>
    <property type="project" value="UniProtKB-KW"/>
</dbReference>
<dbReference type="PROSITE" id="PS00742">
    <property type="entry name" value="PEP_ENZYMES_2"/>
    <property type="match status" value="1"/>
</dbReference>
<evidence type="ECO:0000259" key="23">
    <source>
        <dbReference type="Pfam" id="PF05524"/>
    </source>
</evidence>
<evidence type="ECO:0000313" key="25">
    <source>
        <dbReference type="Proteomes" id="UP000199518"/>
    </source>
</evidence>
<dbReference type="InterPro" id="IPR023151">
    <property type="entry name" value="PEP_util_CS"/>
</dbReference>
<organism evidence="24 25">
    <name type="scientific">Planctomicrobium piriforme</name>
    <dbReference type="NCBI Taxonomy" id="1576369"/>
    <lineage>
        <taxon>Bacteria</taxon>
        <taxon>Pseudomonadati</taxon>
        <taxon>Planctomycetota</taxon>
        <taxon>Planctomycetia</taxon>
        <taxon>Planctomycetales</taxon>
        <taxon>Planctomycetaceae</taxon>
        <taxon>Planctomicrobium</taxon>
    </lineage>
</organism>
<dbReference type="OrthoDB" id="9765468at2"/>
<dbReference type="InterPro" id="IPR018274">
    <property type="entry name" value="PEP_util_AS"/>
</dbReference>
<dbReference type="InterPro" id="IPR040442">
    <property type="entry name" value="Pyrv_kinase-like_dom_sf"/>
</dbReference>
<dbReference type="Pfam" id="PF02896">
    <property type="entry name" value="PEP-utilizers_C"/>
    <property type="match status" value="1"/>
</dbReference>
<keyword evidence="9 17" id="KW-0963">Cytoplasm</keyword>
<keyword evidence="11 17" id="KW-0808">Transferase</keyword>
<evidence type="ECO:0000256" key="12">
    <source>
        <dbReference type="ARBA" id="ARBA00022683"/>
    </source>
</evidence>
<gene>
    <name evidence="24" type="ORF">SAMN05421753_12426</name>
</gene>
<dbReference type="InterPro" id="IPR008731">
    <property type="entry name" value="PTS_EIN"/>
</dbReference>
<evidence type="ECO:0000256" key="16">
    <source>
        <dbReference type="ARBA" id="ARBA00033235"/>
    </source>
</evidence>
<feature type="binding site" evidence="19">
    <location>
        <position position="334"/>
    </location>
    <ligand>
        <name>phosphoenolpyruvate</name>
        <dbReference type="ChEBI" id="CHEBI:58702"/>
    </ligand>
</feature>
<dbReference type="EMBL" id="FOQD01000024">
    <property type="protein sequence ID" value="SFJ57849.1"/>
    <property type="molecule type" value="Genomic_DNA"/>
</dbReference>
<evidence type="ECO:0000256" key="6">
    <source>
        <dbReference type="ARBA" id="ARBA00012232"/>
    </source>
</evidence>
<feature type="binding site" evidence="19">
    <location>
        <position position="469"/>
    </location>
    <ligand>
        <name>phosphoenolpyruvate</name>
        <dbReference type="ChEBI" id="CHEBI:58702"/>
    </ligand>
</feature>
<evidence type="ECO:0000256" key="18">
    <source>
        <dbReference type="PIRSR" id="PIRSR000732-1"/>
    </source>
</evidence>
<protein>
    <recommendedName>
        <fullName evidence="7 17">Phosphoenolpyruvate-protein phosphotransferase</fullName>
        <ecNumber evidence="6 17">2.7.3.9</ecNumber>
    </recommendedName>
    <alternativeName>
        <fullName evidence="16 17">Phosphotransferase system, enzyme I</fullName>
    </alternativeName>
</protein>
<evidence type="ECO:0000259" key="21">
    <source>
        <dbReference type="Pfam" id="PF00391"/>
    </source>
</evidence>
<evidence type="ECO:0000256" key="5">
    <source>
        <dbReference type="ARBA" id="ARBA00007837"/>
    </source>
</evidence>
<accession>A0A1I3SJF2</accession>
<dbReference type="GO" id="GO:0005737">
    <property type="term" value="C:cytoplasm"/>
    <property type="evidence" value="ECO:0007669"/>
    <property type="project" value="UniProtKB-SubCell"/>
</dbReference>
<dbReference type="InterPro" id="IPR024692">
    <property type="entry name" value="PTS_EI"/>
</dbReference>
<comment type="function">
    <text evidence="3 17">General (non sugar-specific) component of the phosphoenolpyruvate-dependent sugar phosphotransferase system (sugar PTS). This major carbohydrate active-transport system catalyzes the phosphorylation of incoming sugar substrates concomitantly with their translocation across the cell membrane. Enzyme I transfers the phosphoryl group from phosphoenolpyruvate (PEP) to the phosphoryl carrier protein (HPr).</text>
</comment>
<dbReference type="PROSITE" id="PS00370">
    <property type="entry name" value="PEP_ENZYMES_PHOS_SITE"/>
    <property type="match status" value="1"/>
</dbReference>
<feature type="binding site" evidence="19">
    <location>
        <begin position="458"/>
        <end position="459"/>
    </location>
    <ligand>
        <name>phosphoenolpyruvate</name>
        <dbReference type="ChEBI" id="CHEBI:58702"/>
    </ligand>
</feature>
<dbReference type="Gene3D" id="3.20.20.60">
    <property type="entry name" value="Phosphoenolpyruvate-binding domains"/>
    <property type="match status" value="1"/>
</dbReference>
<evidence type="ECO:0000256" key="9">
    <source>
        <dbReference type="ARBA" id="ARBA00022490"/>
    </source>
</evidence>
<evidence type="ECO:0000256" key="20">
    <source>
        <dbReference type="PIRSR" id="PIRSR000732-3"/>
    </source>
</evidence>
<feature type="domain" description="PEP-utilising enzyme C-terminal" evidence="22">
    <location>
        <begin position="255"/>
        <end position="544"/>
    </location>
</feature>
<dbReference type="PIRSF" id="PIRSF000732">
    <property type="entry name" value="PTS_enzyme_I"/>
    <property type="match status" value="1"/>
</dbReference>
<feature type="active site" description="Tele-phosphohistidine intermediate" evidence="18">
    <location>
        <position position="191"/>
    </location>
</feature>
<evidence type="ECO:0000256" key="1">
    <source>
        <dbReference type="ARBA" id="ARBA00000683"/>
    </source>
</evidence>
<dbReference type="Gene3D" id="1.10.274.10">
    <property type="entry name" value="PtsI, HPr-binding domain"/>
    <property type="match status" value="1"/>
</dbReference>
<evidence type="ECO:0000256" key="19">
    <source>
        <dbReference type="PIRSR" id="PIRSR000732-2"/>
    </source>
</evidence>
<dbReference type="SUPFAM" id="SSF47831">
    <property type="entry name" value="Enzyme I of the PEP:sugar phosphotransferase system HPr-binding (sub)domain"/>
    <property type="match status" value="1"/>
</dbReference>
<dbReference type="GO" id="GO:0016301">
    <property type="term" value="F:kinase activity"/>
    <property type="evidence" value="ECO:0007669"/>
    <property type="project" value="UniProtKB-KW"/>
</dbReference>
<dbReference type="Gene3D" id="3.50.30.10">
    <property type="entry name" value="Phosphohistidine domain"/>
    <property type="match status" value="1"/>
</dbReference>
<dbReference type="EC" id="2.7.3.9" evidence="6 17"/>
<dbReference type="InterPro" id="IPR050499">
    <property type="entry name" value="PEP-utilizing_PTS_enzyme"/>
</dbReference>